<evidence type="ECO:0000259" key="5">
    <source>
        <dbReference type="PROSITE" id="PS51666"/>
    </source>
</evidence>
<dbReference type="Pfam" id="PF08880">
    <property type="entry name" value="QLQ"/>
    <property type="match status" value="1"/>
</dbReference>
<sequence length="273" mass="29953">MGFPFTATQWKELERQAMIYKYMMASLPVPPDLLYSSFPTNFSYPSTFSPASYYMGKYGSGISMRWSGNSKDAEPGRCRRTDGKKWRNLGWNDEQQWNQLVQTNMNSSVFQQQFEGEPLNLNSQSGHNPTKSDELGLLERPLFDAWSIGMAGNNKNNGSSKLSLSSSNGGNSNVIDDEMCQIHMGLGLIDSWVSSSTTPGGPLAEVLRPGNMALSDVSEVEFVTPPATAVSSPSGVLQKTLATFSDSSESNSPTTTTCHNSKANSDMPFHWLN</sequence>
<reference evidence="6" key="1">
    <citation type="journal article" date="2017" name="Nature">
        <title>The genome of Chenopodium quinoa.</title>
        <authorList>
            <person name="Jarvis D.E."/>
            <person name="Ho Y.S."/>
            <person name="Lightfoot D.J."/>
            <person name="Schmoeckel S.M."/>
            <person name="Li B."/>
            <person name="Borm T.J.A."/>
            <person name="Ohyanagi H."/>
            <person name="Mineta K."/>
            <person name="Michell C.T."/>
            <person name="Saber N."/>
            <person name="Kharbatia N.M."/>
            <person name="Rupper R.R."/>
            <person name="Sharp A.R."/>
            <person name="Dally N."/>
            <person name="Boughton B.A."/>
            <person name="Woo Y.H."/>
            <person name="Gao G."/>
            <person name="Schijlen E.G.W.M."/>
            <person name="Guo X."/>
            <person name="Momin A.A."/>
            <person name="Negrao S."/>
            <person name="Al-Babili S."/>
            <person name="Gehring C."/>
            <person name="Roessner U."/>
            <person name="Jung C."/>
            <person name="Murphy K."/>
            <person name="Arold S.T."/>
            <person name="Gojobori T."/>
            <person name="van der Linden C.G."/>
            <person name="van Loo E.N."/>
            <person name="Jellen E.N."/>
            <person name="Maughan P.J."/>
            <person name="Tester M."/>
        </authorList>
    </citation>
    <scope>NUCLEOTIDE SEQUENCE [LARGE SCALE GENOMIC DNA]</scope>
    <source>
        <strain evidence="6">cv. PI 614886</strain>
    </source>
</reference>
<comment type="similarity">
    <text evidence="3">Belongs to the GRF family.</text>
</comment>
<comment type="domain">
    <text evidence="3">The QLQ domain and WRC domain may be involved in protein-protein interaction and DNA-binding, respectively.</text>
</comment>
<keyword evidence="7" id="KW-1185">Reference proteome</keyword>
<evidence type="ECO:0000256" key="3">
    <source>
        <dbReference type="RuleBase" id="RU367127"/>
    </source>
</evidence>
<dbReference type="PANTHER" id="PTHR31602">
    <property type="entry name" value="GROWTH-REGULATING FACTOR 5"/>
    <property type="match status" value="1"/>
</dbReference>
<dbReference type="OMA" id="IDAWSSE"/>
<comment type="subcellular location">
    <subcellularLocation>
        <location evidence="1 3">Nucleus</location>
    </subcellularLocation>
</comment>
<reference evidence="6" key="2">
    <citation type="submission" date="2021-03" db="UniProtKB">
        <authorList>
            <consortium name="EnsemblPlants"/>
        </authorList>
    </citation>
    <scope>IDENTIFICATION</scope>
</reference>
<comment type="function">
    <text evidence="3">Transcription activator.</text>
</comment>
<evidence type="ECO:0000256" key="1">
    <source>
        <dbReference type="ARBA" id="ARBA00004123"/>
    </source>
</evidence>
<evidence type="ECO:0000313" key="7">
    <source>
        <dbReference type="Proteomes" id="UP000596660"/>
    </source>
</evidence>
<dbReference type="SMART" id="SM00951">
    <property type="entry name" value="QLQ"/>
    <property type="match status" value="1"/>
</dbReference>
<dbReference type="GO" id="GO:0048731">
    <property type="term" value="P:system development"/>
    <property type="evidence" value="ECO:0007669"/>
    <property type="project" value="UniProtKB-ARBA"/>
</dbReference>
<accession>A0A803L2C9</accession>
<keyword evidence="3" id="KW-0805">Transcription regulation</keyword>
<protein>
    <recommendedName>
        <fullName evidence="3">Growth-regulating factor</fullName>
    </recommendedName>
</protein>
<feature type="region of interest" description="Disordered" evidence="4">
    <location>
        <begin position="244"/>
        <end position="273"/>
    </location>
</feature>
<keyword evidence="2 3" id="KW-0539">Nucleus</keyword>
<dbReference type="Proteomes" id="UP000596660">
    <property type="component" value="Unplaced"/>
</dbReference>
<evidence type="ECO:0000256" key="2">
    <source>
        <dbReference type="ARBA" id="ARBA00023242"/>
    </source>
</evidence>
<proteinExistence type="inferred from homology"/>
<dbReference type="InterPro" id="IPR031137">
    <property type="entry name" value="GRF"/>
</dbReference>
<evidence type="ECO:0000313" key="6">
    <source>
        <dbReference type="EnsemblPlants" id="AUR62006018-RA:cds"/>
    </source>
</evidence>
<dbReference type="GO" id="GO:0006355">
    <property type="term" value="P:regulation of DNA-templated transcription"/>
    <property type="evidence" value="ECO:0007669"/>
    <property type="project" value="InterPro"/>
</dbReference>
<feature type="compositionally biased region" description="Polar residues" evidence="4">
    <location>
        <begin position="244"/>
        <end position="264"/>
    </location>
</feature>
<dbReference type="GO" id="GO:0005524">
    <property type="term" value="F:ATP binding"/>
    <property type="evidence" value="ECO:0007669"/>
    <property type="project" value="UniProtKB-UniRule"/>
</dbReference>
<dbReference type="InterPro" id="IPR014978">
    <property type="entry name" value="Gln-Leu-Gln_QLQ"/>
</dbReference>
<dbReference type="Gramene" id="AUR62006018-RA">
    <property type="protein sequence ID" value="AUR62006018-RA:cds"/>
    <property type="gene ID" value="AUR62006018"/>
</dbReference>
<feature type="domain" description="QLQ" evidence="5">
    <location>
        <begin position="4"/>
        <end position="39"/>
    </location>
</feature>
<organism evidence="6 7">
    <name type="scientific">Chenopodium quinoa</name>
    <name type="common">Quinoa</name>
    <dbReference type="NCBI Taxonomy" id="63459"/>
    <lineage>
        <taxon>Eukaryota</taxon>
        <taxon>Viridiplantae</taxon>
        <taxon>Streptophyta</taxon>
        <taxon>Embryophyta</taxon>
        <taxon>Tracheophyta</taxon>
        <taxon>Spermatophyta</taxon>
        <taxon>Magnoliopsida</taxon>
        <taxon>eudicotyledons</taxon>
        <taxon>Gunneridae</taxon>
        <taxon>Pentapetalae</taxon>
        <taxon>Caryophyllales</taxon>
        <taxon>Chenopodiaceae</taxon>
        <taxon>Chenopodioideae</taxon>
        <taxon>Atripliceae</taxon>
        <taxon>Chenopodium</taxon>
    </lineage>
</organism>
<dbReference type="EnsemblPlants" id="AUR62006018-RA">
    <property type="protein sequence ID" value="AUR62006018-RA:cds"/>
    <property type="gene ID" value="AUR62006018"/>
</dbReference>
<dbReference type="GO" id="GO:0005634">
    <property type="term" value="C:nucleus"/>
    <property type="evidence" value="ECO:0007669"/>
    <property type="project" value="UniProtKB-SubCell"/>
</dbReference>
<dbReference type="PANTHER" id="PTHR31602:SF101">
    <property type="entry name" value="GROWTH-REGULATING FACTOR 7"/>
    <property type="match status" value="1"/>
</dbReference>
<name>A0A803L2C9_CHEQI</name>
<dbReference type="PROSITE" id="PS51666">
    <property type="entry name" value="QLQ"/>
    <property type="match status" value="1"/>
</dbReference>
<evidence type="ECO:0000256" key="4">
    <source>
        <dbReference type="SAM" id="MobiDB-lite"/>
    </source>
</evidence>
<dbReference type="GO" id="GO:0006351">
    <property type="term" value="P:DNA-templated transcription"/>
    <property type="evidence" value="ECO:0007669"/>
    <property type="project" value="UniProtKB-UniRule"/>
</dbReference>
<keyword evidence="3" id="KW-0010">Activator</keyword>
<keyword evidence="3" id="KW-0804">Transcription</keyword>
<dbReference type="AlphaFoldDB" id="A0A803L2C9"/>